<dbReference type="PANTHER" id="PTHR10827:SF102">
    <property type="entry name" value="EF-HAND DOMAIN-CONTAINING PROTEIN"/>
    <property type="match status" value="1"/>
</dbReference>
<dbReference type="Gene3D" id="1.10.238.10">
    <property type="entry name" value="EF-hand"/>
    <property type="match status" value="3"/>
</dbReference>
<dbReference type="RefSeq" id="XP_042932286.1">
    <property type="nucleotide sequence ID" value="XM_043076352.1"/>
</dbReference>
<keyword evidence="2" id="KW-0732">Signal</keyword>
<dbReference type="GeneID" id="66058732"/>
<organism evidence="5 6">
    <name type="scientific">Brugia malayi</name>
    <name type="common">Filarial nematode worm</name>
    <dbReference type="NCBI Taxonomy" id="6279"/>
    <lineage>
        <taxon>Eukaryota</taxon>
        <taxon>Metazoa</taxon>
        <taxon>Ecdysozoa</taxon>
        <taxon>Nematoda</taxon>
        <taxon>Chromadorea</taxon>
        <taxon>Rhabditida</taxon>
        <taxon>Spirurina</taxon>
        <taxon>Spiruromorpha</taxon>
        <taxon>Filarioidea</taxon>
        <taxon>Onchocercidae</taxon>
        <taxon>Brugia</taxon>
    </lineage>
</organism>
<reference evidence="6" key="3">
    <citation type="submission" date="2019-12" db="UniProtKB">
        <authorList>
            <consortium name="WormBaseParasite"/>
        </authorList>
    </citation>
    <scope>IDENTIFICATION</scope>
</reference>
<dbReference type="Proteomes" id="UP000006672">
    <property type="component" value="Unassembled WGS sequence"/>
</dbReference>
<evidence type="ECO:0000259" key="3">
    <source>
        <dbReference type="PROSITE" id="PS50222"/>
    </source>
</evidence>
<feature type="domain" description="EF-hand" evidence="3">
    <location>
        <begin position="25"/>
        <end position="51"/>
    </location>
</feature>
<evidence type="ECO:0000256" key="2">
    <source>
        <dbReference type="SAM" id="SignalP"/>
    </source>
</evidence>
<dbReference type="InterPro" id="IPR018247">
    <property type="entry name" value="EF_Hand_1_Ca_BS"/>
</dbReference>
<dbReference type="AlphaFoldDB" id="A0A5S6PD98"/>
<dbReference type="EMBL" id="CAAKNF010000192">
    <property type="protein sequence ID" value="VIO90465.1"/>
    <property type="molecule type" value="Genomic_DNA"/>
</dbReference>
<accession>A0A4E9F388</accession>
<feature type="chain" id="PRO_5020023749" evidence="2">
    <location>
        <begin position="17"/>
        <end position="245"/>
    </location>
</feature>
<evidence type="ECO:0000313" key="6">
    <source>
        <dbReference type="WBParaSite" id="Bm17348.1"/>
    </source>
</evidence>
<dbReference type="SUPFAM" id="SSF47473">
    <property type="entry name" value="EF-hand"/>
    <property type="match status" value="2"/>
</dbReference>
<feature type="domain" description="EF-hand" evidence="3">
    <location>
        <begin position="118"/>
        <end position="153"/>
    </location>
</feature>
<keyword evidence="5" id="KW-1185">Reference proteome</keyword>
<protein>
    <submittedName>
        <fullName evidence="6">EF-hand domain-containing protein</fullName>
    </submittedName>
</protein>
<dbReference type="GO" id="GO:0005509">
    <property type="term" value="F:calcium ion binding"/>
    <property type="evidence" value="ECO:0007669"/>
    <property type="project" value="InterPro"/>
</dbReference>
<feature type="domain" description="EF-hand" evidence="3">
    <location>
        <begin position="198"/>
        <end position="233"/>
    </location>
</feature>
<evidence type="ECO:0000313" key="4">
    <source>
        <dbReference type="EMBL" id="VIO90465.1"/>
    </source>
</evidence>
<reference evidence="4" key="2">
    <citation type="submission" date="2019-04" db="EMBL/GenBank/DDBJ databases">
        <authorList>
            <person name="Howe K."/>
            <person name="Paulini M."/>
            <person name="Williams G."/>
        </authorList>
    </citation>
    <scope>NUCLEOTIDE SEQUENCE [LARGE SCALE GENOMIC DNA]</scope>
    <source>
        <strain evidence="4">FR3</strain>
    </source>
</reference>
<evidence type="ECO:0000256" key="1">
    <source>
        <dbReference type="ARBA" id="ARBA00022837"/>
    </source>
</evidence>
<feature type="signal peptide" evidence="2">
    <location>
        <begin position="1"/>
        <end position="16"/>
    </location>
</feature>
<dbReference type="Pfam" id="PF13499">
    <property type="entry name" value="EF-hand_7"/>
    <property type="match status" value="2"/>
</dbReference>
<dbReference type="STRING" id="6279.A0A5S6PD98"/>
<dbReference type="InterPro" id="IPR011992">
    <property type="entry name" value="EF-hand-dom_pair"/>
</dbReference>
<reference evidence="5" key="1">
    <citation type="journal article" date="2007" name="Science">
        <title>Draft genome of the filarial nematode parasite Brugia malayi.</title>
        <authorList>
            <person name="Ghedin E."/>
            <person name="Wang S."/>
            <person name="Spiro D."/>
            <person name="Caler E."/>
            <person name="Zhao Q."/>
            <person name="Crabtree J."/>
            <person name="Allen J.E."/>
            <person name="Delcher A.L."/>
            <person name="Guiliano D.B."/>
            <person name="Miranda-Saavedra D."/>
            <person name="Angiuoli S.V."/>
            <person name="Creasy T."/>
            <person name="Amedeo P."/>
            <person name="Haas B."/>
            <person name="El-Sayed N.M."/>
            <person name="Wortman J.R."/>
            <person name="Feldblyum T."/>
            <person name="Tallon L."/>
            <person name="Schatz M."/>
            <person name="Shumway M."/>
            <person name="Koo H."/>
            <person name="Salzberg S.L."/>
            <person name="Schobel S."/>
            <person name="Pertea M."/>
            <person name="Pop M."/>
            <person name="White O."/>
            <person name="Barton G.J."/>
            <person name="Carlow C.K."/>
            <person name="Crawford M.J."/>
            <person name="Daub J."/>
            <person name="Dimmic M.W."/>
            <person name="Estes C.F."/>
            <person name="Foster J.M."/>
            <person name="Ganatra M."/>
            <person name="Gregory W.F."/>
            <person name="Johnson N.M."/>
            <person name="Jin J."/>
            <person name="Komuniecki R."/>
            <person name="Korf I."/>
            <person name="Kumar S."/>
            <person name="Laney S."/>
            <person name="Li B.W."/>
            <person name="Li W."/>
            <person name="Lindblom T.H."/>
            <person name="Lustigman S."/>
            <person name="Ma D."/>
            <person name="Maina C.V."/>
            <person name="Martin D.M."/>
            <person name="McCarter J.P."/>
            <person name="McReynolds L."/>
            <person name="Mitreva M."/>
            <person name="Nutman T.B."/>
            <person name="Parkinson J."/>
            <person name="Peregrin-Alvarez J.M."/>
            <person name="Poole C."/>
            <person name="Ren Q."/>
            <person name="Saunders L."/>
            <person name="Sluder A.E."/>
            <person name="Smith K."/>
            <person name="Stanke M."/>
            <person name="Unnasch T.R."/>
            <person name="Ware J."/>
            <person name="Wei A.D."/>
            <person name="Weil G."/>
            <person name="Williams D.J."/>
            <person name="Zhang Y."/>
            <person name="Williams S.A."/>
            <person name="Fraser-Liggett C."/>
            <person name="Slatko B."/>
            <person name="Blaxter M.L."/>
            <person name="Scott A.L."/>
        </authorList>
    </citation>
    <scope>NUCLEOTIDE SEQUENCE</scope>
    <source>
        <strain evidence="5">FR3</strain>
    </source>
</reference>
<dbReference type="PROSITE" id="PS50222">
    <property type="entry name" value="EF_HAND_2"/>
    <property type="match status" value="4"/>
</dbReference>
<sequence length="245" mass="28285">MFFCFIIFYILQNIVAQNVNTVVRFDEIDKDNDKRITLNEMKSWHKMNHIIKSDKELKEMIQSKDRNNDGMLNIAEFVTLLLTRKSINYNEQIFKRIDKNGDGVITPAEAMQSKDNGINEKIIHEVFQLVDFNGDSKITIDEFTSAMNGNLNDQQYPNKQAGKNQNLAYQLITLIDQNLDHKLSVQEVFNFARANTKKNKTEIIEAFGHLDSNYDGFLTINEIIAQTEKIVALVHFQEPPPVVNN</sequence>
<dbReference type="OrthoDB" id="26525at2759"/>
<dbReference type="PROSITE" id="PS00018">
    <property type="entry name" value="EF_HAND_1"/>
    <property type="match status" value="2"/>
</dbReference>
<dbReference type="PANTHER" id="PTHR10827">
    <property type="entry name" value="RETICULOCALBIN"/>
    <property type="match status" value="1"/>
</dbReference>
<evidence type="ECO:0000313" key="5">
    <source>
        <dbReference type="Proteomes" id="UP000006672"/>
    </source>
</evidence>
<accession>A0A5S6PD98</accession>
<dbReference type="WBParaSite" id="Bm17348.1">
    <property type="protein sequence ID" value="Bm17348.1"/>
    <property type="gene ID" value="WBGene00268491"/>
</dbReference>
<dbReference type="CTD" id="66058732"/>
<dbReference type="InterPro" id="IPR002048">
    <property type="entry name" value="EF_hand_dom"/>
</dbReference>
<feature type="domain" description="EF-hand" evidence="3">
    <location>
        <begin position="52"/>
        <end position="87"/>
    </location>
</feature>
<keyword evidence="1" id="KW-0106">Calcium</keyword>
<dbReference type="WBParaSite" id="Bm17348.2">
    <property type="protein sequence ID" value="Bm17348.2"/>
    <property type="gene ID" value="WBGene00268491"/>
</dbReference>
<name>A0A5S6PD98_BRUMA</name>
<proteinExistence type="predicted"/>
<dbReference type="SMART" id="SM00054">
    <property type="entry name" value="EFh"/>
    <property type="match status" value="5"/>
</dbReference>
<gene>
    <name evidence="4 6" type="primary">Bm17348</name>
    <name evidence="4" type="ORF">BM_BM17348</name>
</gene>
<dbReference type="KEGG" id="bmy:BM_BM17348"/>